<dbReference type="STRING" id="105785.A0A2J7QAC7"/>
<evidence type="ECO:0000256" key="5">
    <source>
        <dbReference type="ARBA" id="ARBA00022741"/>
    </source>
</evidence>
<dbReference type="FunCoup" id="A0A2J7QAC7">
    <property type="interactions" value="249"/>
</dbReference>
<feature type="domain" description="AMP-binding enzyme C-terminal" evidence="14">
    <location>
        <begin position="479"/>
        <end position="554"/>
    </location>
</feature>
<evidence type="ECO:0000256" key="2">
    <source>
        <dbReference type="ARBA" id="ARBA00006432"/>
    </source>
</evidence>
<dbReference type="Pfam" id="PF00501">
    <property type="entry name" value="AMP-binding"/>
    <property type="match status" value="1"/>
</dbReference>
<evidence type="ECO:0000256" key="9">
    <source>
        <dbReference type="ARBA" id="ARBA00023140"/>
    </source>
</evidence>
<dbReference type="InParanoid" id="A0A2J7QAC7"/>
<protein>
    <recommendedName>
        <fullName evidence="4">Luciferin 4-monooxygenase</fullName>
        <ecNumber evidence="3">1.13.12.7</ecNumber>
    </recommendedName>
</protein>
<comment type="similarity">
    <text evidence="2">Belongs to the ATP-dependent AMP-binding enzyme family.</text>
</comment>
<dbReference type="OrthoDB" id="10253869at2759"/>
<dbReference type="PROSITE" id="PS00455">
    <property type="entry name" value="AMP_BINDING"/>
    <property type="match status" value="1"/>
</dbReference>
<dbReference type="CDD" id="cd05911">
    <property type="entry name" value="Firefly_Luc_like"/>
    <property type="match status" value="1"/>
</dbReference>
<dbReference type="Proteomes" id="UP000235965">
    <property type="component" value="Unassembled WGS sequence"/>
</dbReference>
<evidence type="ECO:0000256" key="11">
    <source>
        <dbReference type="ARBA" id="ARBA00023262"/>
    </source>
</evidence>
<dbReference type="EC" id="1.13.12.7" evidence="3"/>
<dbReference type="FunFam" id="3.30.300.30:FF:000007">
    <property type="entry name" value="4-coumarate--CoA ligase 2"/>
    <property type="match status" value="1"/>
</dbReference>
<feature type="domain" description="AMP-dependent synthetase/ligase" evidence="13">
    <location>
        <begin position="49"/>
        <end position="428"/>
    </location>
</feature>
<dbReference type="InterPro" id="IPR000873">
    <property type="entry name" value="AMP-dep_synth/lig_dom"/>
</dbReference>
<sequence length="563" mass="61953">MHSRAGFLRSGLRLVCRQQQRLASVSRHIVKSPLPDVELPTLSVPEYVWQHVDQWPNKVAFECGVTGRHYRYAEARELCRRFAASLRRAGLQPGHTLVIVMPNTAEWPIILLGSVEAGIVVSTANPDCTADELSRQLRDCEPKAIVTLSTVLPKVQKAIALAARQVKPLTVIAPGIEPGSHIPTGTVDFREMIRDGIDTSDFRFTGNAEDTAVLPYSSGTTGFPKGVMLSHRNIVSNIAQHNDSPEISTCEPALGSHQDVLPAILPFYHVYGLSVMLLAKLAQGVKFVTLPRFEPNSFFKLLDEHQATVLYLAPPLVLLLASHPGVRPKHLQSLRHVMSGAAPLGSLDVERFLRRTPPTTDILQGYGMTEASPLITHGIIGSTDYDSAGVPVPNTEMKVVDAETRTDLPQGEMGEICLRGPQVMKGYLNRPEATAEMIDSEGWLHTGDLGYYDKEGHFYVVDRLKELIKVKGFQVAPAELEEILRSHPDIDDAAVIGVPDERAGEVPRAFVVPKRSQISEEDVKKYVAEKMSEYKQLKGGVEFLASVPKSPSGKILRRMLKGQ</sequence>
<keyword evidence="16" id="KW-1185">Reference proteome</keyword>
<comment type="subcellular location">
    <subcellularLocation>
        <location evidence="1">Peroxisome</location>
    </subcellularLocation>
</comment>
<dbReference type="PANTHER" id="PTHR24096:SF422">
    <property type="entry name" value="BCDNA.GH02901"/>
    <property type="match status" value="1"/>
</dbReference>
<gene>
    <name evidence="15" type="ORF">B7P43_G05184</name>
</gene>
<dbReference type="GO" id="GO:0004497">
    <property type="term" value="F:monooxygenase activity"/>
    <property type="evidence" value="ECO:0007669"/>
    <property type="project" value="UniProtKB-KW"/>
</dbReference>
<dbReference type="Gene3D" id="3.30.300.30">
    <property type="match status" value="1"/>
</dbReference>
<organism evidence="15 16">
    <name type="scientific">Cryptotermes secundus</name>
    <dbReference type="NCBI Taxonomy" id="105785"/>
    <lineage>
        <taxon>Eukaryota</taxon>
        <taxon>Metazoa</taxon>
        <taxon>Ecdysozoa</taxon>
        <taxon>Arthropoda</taxon>
        <taxon>Hexapoda</taxon>
        <taxon>Insecta</taxon>
        <taxon>Pterygota</taxon>
        <taxon>Neoptera</taxon>
        <taxon>Polyneoptera</taxon>
        <taxon>Dictyoptera</taxon>
        <taxon>Blattodea</taxon>
        <taxon>Blattoidea</taxon>
        <taxon>Termitoidae</taxon>
        <taxon>Kalotermitidae</taxon>
        <taxon>Cryptotermitinae</taxon>
        <taxon>Cryptotermes</taxon>
    </lineage>
</organism>
<keyword evidence="8" id="KW-0503">Monooxygenase</keyword>
<accession>A0A2J7QAC7</accession>
<name>A0A2J7QAC7_9NEOP</name>
<dbReference type="EMBL" id="NEVH01016331">
    <property type="protein sequence ID" value="PNF25522.1"/>
    <property type="molecule type" value="Genomic_DNA"/>
</dbReference>
<evidence type="ECO:0000256" key="7">
    <source>
        <dbReference type="ARBA" id="ARBA00023002"/>
    </source>
</evidence>
<keyword evidence="15" id="KW-0436">Ligase</keyword>
<dbReference type="FunFam" id="3.40.50.12780:FF:000003">
    <property type="entry name" value="Long-chain-fatty-acid--CoA ligase FadD"/>
    <property type="match status" value="1"/>
</dbReference>
<evidence type="ECO:0000256" key="4">
    <source>
        <dbReference type="ARBA" id="ARBA00019043"/>
    </source>
</evidence>
<dbReference type="InterPro" id="IPR045851">
    <property type="entry name" value="AMP-bd_C_sf"/>
</dbReference>
<dbReference type="GO" id="GO:0005524">
    <property type="term" value="F:ATP binding"/>
    <property type="evidence" value="ECO:0007669"/>
    <property type="project" value="UniProtKB-KW"/>
</dbReference>
<keyword evidence="7" id="KW-0560">Oxidoreductase</keyword>
<keyword evidence="10" id="KW-0455">Luminescence</keyword>
<dbReference type="InterPro" id="IPR025110">
    <property type="entry name" value="AMP-bd_C"/>
</dbReference>
<keyword evidence="6" id="KW-0067">ATP-binding</keyword>
<evidence type="ECO:0000259" key="13">
    <source>
        <dbReference type="Pfam" id="PF00501"/>
    </source>
</evidence>
<dbReference type="InterPro" id="IPR020845">
    <property type="entry name" value="AMP-binding_CS"/>
</dbReference>
<evidence type="ECO:0000259" key="14">
    <source>
        <dbReference type="Pfam" id="PF13193"/>
    </source>
</evidence>
<keyword evidence="11" id="KW-0599">Photoprotein</keyword>
<reference evidence="15 16" key="1">
    <citation type="submission" date="2017-12" db="EMBL/GenBank/DDBJ databases">
        <title>Hemimetabolous genomes reveal molecular basis of termite eusociality.</title>
        <authorList>
            <person name="Harrison M.C."/>
            <person name="Jongepier E."/>
            <person name="Robertson H.M."/>
            <person name="Arning N."/>
            <person name="Bitard-Feildel T."/>
            <person name="Chao H."/>
            <person name="Childers C.P."/>
            <person name="Dinh H."/>
            <person name="Doddapaneni H."/>
            <person name="Dugan S."/>
            <person name="Gowin J."/>
            <person name="Greiner C."/>
            <person name="Han Y."/>
            <person name="Hu H."/>
            <person name="Hughes D.S.T."/>
            <person name="Huylmans A.-K."/>
            <person name="Kemena C."/>
            <person name="Kremer L.P.M."/>
            <person name="Lee S.L."/>
            <person name="Lopez-Ezquerra A."/>
            <person name="Mallet L."/>
            <person name="Monroy-Kuhn J.M."/>
            <person name="Moser A."/>
            <person name="Murali S.C."/>
            <person name="Muzny D.M."/>
            <person name="Otani S."/>
            <person name="Piulachs M.-D."/>
            <person name="Poelchau M."/>
            <person name="Qu J."/>
            <person name="Schaub F."/>
            <person name="Wada-Katsumata A."/>
            <person name="Worley K.C."/>
            <person name="Xie Q."/>
            <person name="Ylla G."/>
            <person name="Poulsen M."/>
            <person name="Gibbs R.A."/>
            <person name="Schal C."/>
            <person name="Richards S."/>
            <person name="Belles X."/>
            <person name="Korb J."/>
            <person name="Bornberg-Bauer E."/>
        </authorList>
    </citation>
    <scope>NUCLEOTIDE SEQUENCE [LARGE SCALE GENOMIC DNA]</scope>
    <source>
        <tissue evidence="15">Whole body</tissue>
    </source>
</reference>
<evidence type="ECO:0000256" key="3">
    <source>
        <dbReference type="ARBA" id="ARBA00012532"/>
    </source>
</evidence>
<evidence type="ECO:0000256" key="8">
    <source>
        <dbReference type="ARBA" id="ARBA00023033"/>
    </source>
</evidence>
<keyword evidence="5" id="KW-0547">Nucleotide-binding</keyword>
<comment type="caution">
    <text evidence="15">The sequence shown here is derived from an EMBL/GenBank/DDBJ whole genome shotgun (WGS) entry which is preliminary data.</text>
</comment>
<dbReference type="InterPro" id="IPR042099">
    <property type="entry name" value="ANL_N_sf"/>
</dbReference>
<evidence type="ECO:0000313" key="16">
    <source>
        <dbReference type="Proteomes" id="UP000235965"/>
    </source>
</evidence>
<dbReference type="GO" id="GO:0008218">
    <property type="term" value="P:bioluminescence"/>
    <property type="evidence" value="ECO:0007669"/>
    <property type="project" value="UniProtKB-KW"/>
</dbReference>
<evidence type="ECO:0000313" key="15">
    <source>
        <dbReference type="EMBL" id="PNF25522.1"/>
    </source>
</evidence>
<dbReference type="Gene3D" id="3.40.50.12780">
    <property type="entry name" value="N-terminal domain of ligase-like"/>
    <property type="match status" value="1"/>
</dbReference>
<dbReference type="GO" id="GO:0046949">
    <property type="term" value="P:fatty-acyl-CoA biosynthetic process"/>
    <property type="evidence" value="ECO:0007669"/>
    <property type="project" value="TreeGrafter"/>
</dbReference>
<dbReference type="Pfam" id="PF13193">
    <property type="entry name" value="AMP-binding_C"/>
    <property type="match status" value="1"/>
</dbReference>
<dbReference type="AlphaFoldDB" id="A0A2J7QAC7"/>
<evidence type="ECO:0000256" key="6">
    <source>
        <dbReference type="ARBA" id="ARBA00022840"/>
    </source>
</evidence>
<comment type="catalytic activity">
    <reaction evidence="12">
        <text>firefly D-luciferin + ATP + O2 = firefly oxyluciferin + hnu + AMP + CO2 + diphosphate</text>
        <dbReference type="Rhea" id="RHEA:10732"/>
        <dbReference type="ChEBI" id="CHEBI:15379"/>
        <dbReference type="ChEBI" id="CHEBI:16526"/>
        <dbReference type="ChEBI" id="CHEBI:16792"/>
        <dbReference type="ChEBI" id="CHEBI:30212"/>
        <dbReference type="ChEBI" id="CHEBI:30616"/>
        <dbReference type="ChEBI" id="CHEBI:33019"/>
        <dbReference type="ChEBI" id="CHEBI:58038"/>
        <dbReference type="ChEBI" id="CHEBI:456215"/>
        <dbReference type="EC" id="1.13.12.7"/>
    </reaction>
</comment>
<keyword evidence="9" id="KW-0576">Peroxisome</keyword>
<dbReference type="PANTHER" id="PTHR24096">
    <property type="entry name" value="LONG-CHAIN-FATTY-ACID--COA LIGASE"/>
    <property type="match status" value="1"/>
</dbReference>
<dbReference type="SUPFAM" id="SSF56801">
    <property type="entry name" value="Acetyl-CoA synthetase-like"/>
    <property type="match status" value="1"/>
</dbReference>
<evidence type="ECO:0000256" key="1">
    <source>
        <dbReference type="ARBA" id="ARBA00004275"/>
    </source>
</evidence>
<evidence type="ECO:0000256" key="12">
    <source>
        <dbReference type="ARBA" id="ARBA00048497"/>
    </source>
</evidence>
<dbReference type="GO" id="GO:0005777">
    <property type="term" value="C:peroxisome"/>
    <property type="evidence" value="ECO:0007669"/>
    <property type="project" value="UniProtKB-SubCell"/>
</dbReference>
<dbReference type="GO" id="GO:0004467">
    <property type="term" value="F:long-chain fatty acid-CoA ligase activity"/>
    <property type="evidence" value="ECO:0007669"/>
    <property type="project" value="TreeGrafter"/>
</dbReference>
<evidence type="ECO:0000256" key="10">
    <source>
        <dbReference type="ARBA" id="ARBA00023223"/>
    </source>
</evidence>
<proteinExistence type="inferred from homology"/>